<gene>
    <name evidence="1" type="ORF">C800_03303</name>
</gene>
<name>R9H4Y2_PHOVU</name>
<dbReference type="HOGENOM" id="CLU_2244647_0_0_10"/>
<reference evidence="1 2" key="1">
    <citation type="submission" date="2013-04" db="EMBL/GenBank/DDBJ databases">
        <title>The Genome Sequence of Bacteroides vulgatus dnLKV7.</title>
        <authorList>
            <consortium name="The Broad Institute Genomics Platform"/>
            <consortium name="The Broad Institute Genome Sequencing Center for Infectious Disease"/>
            <person name="Earl A."/>
            <person name="Xavier R."/>
            <person name="Kuhn K."/>
            <person name="Stappenbeck T."/>
            <person name="Walker B."/>
            <person name="Young S."/>
            <person name="Zeng Q."/>
            <person name="Gargeya S."/>
            <person name="Fitzgerald M."/>
            <person name="Haas B."/>
            <person name="Abouelleil A."/>
            <person name="Allen A.W."/>
            <person name="Alvarado L."/>
            <person name="Arachchi H.M."/>
            <person name="Berlin A.M."/>
            <person name="Chapman S.B."/>
            <person name="Gainer-Dewar J."/>
            <person name="Goldberg J."/>
            <person name="Griggs A."/>
            <person name="Gujja S."/>
            <person name="Hansen M."/>
            <person name="Howarth C."/>
            <person name="Imamovic A."/>
            <person name="Ireland A."/>
            <person name="Larimer J."/>
            <person name="McCowan C."/>
            <person name="Murphy C."/>
            <person name="Pearson M."/>
            <person name="Poon T.W."/>
            <person name="Priest M."/>
            <person name="Roberts A."/>
            <person name="Saif S."/>
            <person name="Shea T."/>
            <person name="Sisk P."/>
            <person name="Sykes S."/>
            <person name="Wortman J."/>
            <person name="Nusbaum C."/>
            <person name="Birren B."/>
        </authorList>
    </citation>
    <scope>NUCLEOTIDE SEQUENCE [LARGE SCALE GENOMIC DNA]</scope>
    <source>
        <strain evidence="2">dnLKV7</strain>
    </source>
</reference>
<comment type="caution">
    <text evidence="1">The sequence shown here is derived from an EMBL/GenBank/DDBJ whole genome shotgun (WGS) entry which is preliminary data.</text>
</comment>
<evidence type="ECO:0000313" key="1">
    <source>
        <dbReference type="EMBL" id="EOR98973.1"/>
    </source>
</evidence>
<accession>R9H4Y2</accession>
<evidence type="ECO:0000313" key="2">
    <source>
        <dbReference type="Proteomes" id="UP000014151"/>
    </source>
</evidence>
<dbReference type="AlphaFoldDB" id="R9H4Y2"/>
<sequence length="104" mass="12573">MLALKEEKFILLTFFISSKRKPPTSFFKKFYYKSPGAFGIIVEITIDRALLHKPFYTDVFYLHKLWSYLPRLWSQLQRLAEIKQAGRKPLTIRRERVRDMDKIF</sequence>
<protein>
    <submittedName>
        <fullName evidence="1">Uncharacterized protein</fullName>
    </submittedName>
</protein>
<dbReference type="Proteomes" id="UP000014151">
    <property type="component" value="Unassembled WGS sequence"/>
</dbReference>
<dbReference type="RefSeq" id="WP_016271506.1">
    <property type="nucleotide sequence ID" value="NZ_KE159479.1"/>
</dbReference>
<dbReference type="EMBL" id="ASSN01000024">
    <property type="protein sequence ID" value="EOR98973.1"/>
    <property type="molecule type" value="Genomic_DNA"/>
</dbReference>
<proteinExistence type="predicted"/>
<organism evidence="1 2">
    <name type="scientific">Phocaeicola vulgatus dnLKV7</name>
    <dbReference type="NCBI Taxonomy" id="1235786"/>
    <lineage>
        <taxon>Bacteria</taxon>
        <taxon>Pseudomonadati</taxon>
        <taxon>Bacteroidota</taxon>
        <taxon>Bacteroidia</taxon>
        <taxon>Bacteroidales</taxon>
        <taxon>Bacteroidaceae</taxon>
        <taxon>Phocaeicola</taxon>
    </lineage>
</organism>